<accession>A0AAN6X5M3</accession>
<name>A0AAN6X5M3_9PEZI</name>
<feature type="compositionally biased region" description="Pro residues" evidence="1">
    <location>
        <begin position="232"/>
        <end position="244"/>
    </location>
</feature>
<evidence type="ECO:0000256" key="1">
    <source>
        <dbReference type="SAM" id="MobiDB-lite"/>
    </source>
</evidence>
<reference evidence="2" key="1">
    <citation type="journal article" date="2023" name="Mol. Phylogenet. Evol.">
        <title>Genome-scale phylogeny and comparative genomics of the fungal order Sordariales.</title>
        <authorList>
            <person name="Hensen N."/>
            <person name="Bonometti L."/>
            <person name="Westerberg I."/>
            <person name="Brannstrom I.O."/>
            <person name="Guillou S."/>
            <person name="Cros-Aarteil S."/>
            <person name="Calhoun S."/>
            <person name="Haridas S."/>
            <person name="Kuo A."/>
            <person name="Mondo S."/>
            <person name="Pangilinan J."/>
            <person name="Riley R."/>
            <person name="LaButti K."/>
            <person name="Andreopoulos B."/>
            <person name="Lipzen A."/>
            <person name="Chen C."/>
            <person name="Yan M."/>
            <person name="Daum C."/>
            <person name="Ng V."/>
            <person name="Clum A."/>
            <person name="Steindorff A."/>
            <person name="Ohm R.A."/>
            <person name="Martin F."/>
            <person name="Silar P."/>
            <person name="Natvig D.O."/>
            <person name="Lalanne C."/>
            <person name="Gautier V."/>
            <person name="Ament-Velasquez S.L."/>
            <person name="Kruys A."/>
            <person name="Hutchinson M.I."/>
            <person name="Powell A.J."/>
            <person name="Barry K."/>
            <person name="Miller A.N."/>
            <person name="Grigoriev I.V."/>
            <person name="Debuchy R."/>
            <person name="Gladieux P."/>
            <person name="Hiltunen Thoren M."/>
            <person name="Johannesson H."/>
        </authorList>
    </citation>
    <scope>NUCLEOTIDE SEQUENCE</scope>
    <source>
        <strain evidence="2">CBS 315.58</strain>
    </source>
</reference>
<organism evidence="2 3">
    <name type="scientific">Triangularia verruculosa</name>
    <dbReference type="NCBI Taxonomy" id="2587418"/>
    <lineage>
        <taxon>Eukaryota</taxon>
        <taxon>Fungi</taxon>
        <taxon>Dikarya</taxon>
        <taxon>Ascomycota</taxon>
        <taxon>Pezizomycotina</taxon>
        <taxon>Sordariomycetes</taxon>
        <taxon>Sordariomycetidae</taxon>
        <taxon>Sordariales</taxon>
        <taxon>Podosporaceae</taxon>
        <taxon>Triangularia</taxon>
    </lineage>
</organism>
<proteinExistence type="predicted"/>
<sequence>MGLLRKLLGRKPKTPKASKGATYVNPNPFPDDETFQAVKAYMMPRLHEHMKDPEFIAMQKQMAFSMPASWLEANYAREECHLITEMGPMPTDTGEGVPVDADTLIPCDDTFFYMVLRHDPEGKKPAEMKMLYFVAIPPKGCGGEFAGTPMAYDTLGTAAMKAVEREVLWFVRKWQGDGPVGKRPEDGVRVVVQMGMDMLIWEYSKEKGFYDPEGGFGFKDLKDGRFEREGLPMPPAPPPAPVEG</sequence>
<dbReference type="EMBL" id="MU864070">
    <property type="protein sequence ID" value="KAK4194339.1"/>
    <property type="molecule type" value="Genomic_DNA"/>
</dbReference>
<protein>
    <submittedName>
        <fullName evidence="2">Uncharacterized protein</fullName>
    </submittedName>
</protein>
<keyword evidence="3" id="KW-1185">Reference proteome</keyword>
<evidence type="ECO:0000313" key="3">
    <source>
        <dbReference type="Proteomes" id="UP001303160"/>
    </source>
</evidence>
<feature type="region of interest" description="Disordered" evidence="1">
    <location>
        <begin position="225"/>
        <end position="244"/>
    </location>
</feature>
<comment type="caution">
    <text evidence="2">The sequence shown here is derived from an EMBL/GenBank/DDBJ whole genome shotgun (WGS) entry which is preliminary data.</text>
</comment>
<dbReference type="AlphaFoldDB" id="A0AAN6X5M3"/>
<dbReference type="Proteomes" id="UP001303160">
    <property type="component" value="Unassembled WGS sequence"/>
</dbReference>
<gene>
    <name evidence="2" type="ORF">QBC40DRAFT_302209</name>
</gene>
<evidence type="ECO:0000313" key="2">
    <source>
        <dbReference type="EMBL" id="KAK4194339.1"/>
    </source>
</evidence>
<reference evidence="2" key="2">
    <citation type="submission" date="2023-05" db="EMBL/GenBank/DDBJ databases">
        <authorList>
            <consortium name="Lawrence Berkeley National Laboratory"/>
            <person name="Steindorff A."/>
            <person name="Hensen N."/>
            <person name="Bonometti L."/>
            <person name="Westerberg I."/>
            <person name="Brannstrom I.O."/>
            <person name="Guillou S."/>
            <person name="Cros-Aarteil S."/>
            <person name="Calhoun S."/>
            <person name="Haridas S."/>
            <person name="Kuo A."/>
            <person name="Mondo S."/>
            <person name="Pangilinan J."/>
            <person name="Riley R."/>
            <person name="Labutti K."/>
            <person name="Andreopoulos B."/>
            <person name="Lipzen A."/>
            <person name="Chen C."/>
            <person name="Yanf M."/>
            <person name="Daum C."/>
            <person name="Ng V."/>
            <person name="Clum A."/>
            <person name="Ohm R."/>
            <person name="Martin F."/>
            <person name="Silar P."/>
            <person name="Natvig D."/>
            <person name="Lalanne C."/>
            <person name="Gautier V."/>
            <person name="Ament-Velasquez S.L."/>
            <person name="Kruys A."/>
            <person name="Hutchinson M.I."/>
            <person name="Powell A.J."/>
            <person name="Barry K."/>
            <person name="Miller A.N."/>
            <person name="Grigoriev I.V."/>
            <person name="Debuchy R."/>
            <person name="Gladieux P."/>
            <person name="Thoren M.H."/>
            <person name="Johannesson H."/>
        </authorList>
    </citation>
    <scope>NUCLEOTIDE SEQUENCE</scope>
    <source>
        <strain evidence="2">CBS 315.58</strain>
    </source>
</reference>